<dbReference type="Pfam" id="PF00106">
    <property type="entry name" value="adh_short"/>
    <property type="match status" value="1"/>
</dbReference>
<dbReference type="PRINTS" id="PR00080">
    <property type="entry name" value="SDRFAMILY"/>
</dbReference>
<accession>A0AAN6MY37</accession>
<dbReference type="PANTHER" id="PTHR44169">
    <property type="entry name" value="NADPH-DEPENDENT 1-ACYLDIHYDROXYACETONE PHOSPHATE REDUCTASE"/>
    <property type="match status" value="1"/>
</dbReference>
<evidence type="ECO:0000256" key="2">
    <source>
        <dbReference type="ARBA" id="ARBA00023002"/>
    </source>
</evidence>
<name>A0AAN6MY37_9PEZI</name>
<evidence type="ECO:0000313" key="4">
    <source>
        <dbReference type="EMBL" id="KAK3935484.1"/>
    </source>
</evidence>
<evidence type="ECO:0000256" key="1">
    <source>
        <dbReference type="ARBA" id="ARBA00006484"/>
    </source>
</evidence>
<dbReference type="PRINTS" id="PR00081">
    <property type="entry name" value="GDHRDH"/>
</dbReference>
<dbReference type="InterPro" id="IPR036291">
    <property type="entry name" value="NAD(P)-bd_dom_sf"/>
</dbReference>
<dbReference type="Proteomes" id="UP001303473">
    <property type="component" value="Unassembled WGS sequence"/>
</dbReference>
<dbReference type="Gene3D" id="3.40.50.720">
    <property type="entry name" value="NAD(P)-binding Rossmann-like Domain"/>
    <property type="match status" value="1"/>
</dbReference>
<evidence type="ECO:0000313" key="5">
    <source>
        <dbReference type="Proteomes" id="UP001303473"/>
    </source>
</evidence>
<proteinExistence type="inferred from homology"/>
<evidence type="ECO:0008006" key="6">
    <source>
        <dbReference type="Google" id="ProtNLM"/>
    </source>
</evidence>
<gene>
    <name evidence="4" type="ORF">QBC46DRAFT_297946</name>
</gene>
<protein>
    <recommendedName>
        <fullName evidence="6">NAD(P)-binding protein</fullName>
    </recommendedName>
</protein>
<dbReference type="GO" id="GO:0005783">
    <property type="term" value="C:endoplasmic reticulum"/>
    <property type="evidence" value="ECO:0007669"/>
    <property type="project" value="TreeGrafter"/>
</dbReference>
<dbReference type="EMBL" id="MU853921">
    <property type="protein sequence ID" value="KAK3935484.1"/>
    <property type="molecule type" value="Genomic_DNA"/>
</dbReference>
<dbReference type="GO" id="GO:0019433">
    <property type="term" value="P:triglyceride catabolic process"/>
    <property type="evidence" value="ECO:0007669"/>
    <property type="project" value="TreeGrafter"/>
</dbReference>
<evidence type="ECO:0000256" key="3">
    <source>
        <dbReference type="RuleBase" id="RU000363"/>
    </source>
</evidence>
<dbReference type="GO" id="GO:0005811">
    <property type="term" value="C:lipid droplet"/>
    <property type="evidence" value="ECO:0007669"/>
    <property type="project" value="TreeGrafter"/>
</dbReference>
<dbReference type="SUPFAM" id="SSF51735">
    <property type="entry name" value="NAD(P)-binding Rossmann-fold domains"/>
    <property type="match status" value="1"/>
</dbReference>
<comment type="similarity">
    <text evidence="1 3">Belongs to the short-chain dehydrogenases/reductases (SDR) family.</text>
</comment>
<sequence length="281" mass="30845">MATIQKKTALITGCSTGGIGWAMARVFHERGYHVFATVRDRTKAEGLTELSDVDILELDVTVPETISQCKDTVAKRTGGRLDVLINNAGAEFVCPLLDTDIAEAKKLYDINVWGPLAMVQAFAPLLIEAKGIVSTHSSIASVLPLVWTGVYSSAKAAEARMSEVMRLELEPLGVRVVTCLLGSVDTPIFGKPGGQMKLPETSYYYEIQEHAYKQRMAHQGESMKVEPFAKELVKDVLGGNRGPIWHGTFAALVRFATWACPQWYVDKSSNSDRGLELVKRL</sequence>
<dbReference type="PANTHER" id="PTHR44169:SF6">
    <property type="entry name" value="NADPH-DEPENDENT 1-ACYLDIHYDROXYACETONE PHOSPHATE REDUCTASE"/>
    <property type="match status" value="1"/>
</dbReference>
<dbReference type="CDD" id="cd05374">
    <property type="entry name" value="17beta-HSD-like_SDR_c"/>
    <property type="match status" value="1"/>
</dbReference>
<reference evidence="5" key="1">
    <citation type="journal article" date="2023" name="Mol. Phylogenet. Evol.">
        <title>Genome-scale phylogeny and comparative genomics of the fungal order Sordariales.</title>
        <authorList>
            <person name="Hensen N."/>
            <person name="Bonometti L."/>
            <person name="Westerberg I."/>
            <person name="Brannstrom I.O."/>
            <person name="Guillou S."/>
            <person name="Cros-Aarteil S."/>
            <person name="Calhoun S."/>
            <person name="Haridas S."/>
            <person name="Kuo A."/>
            <person name="Mondo S."/>
            <person name="Pangilinan J."/>
            <person name="Riley R."/>
            <person name="LaButti K."/>
            <person name="Andreopoulos B."/>
            <person name="Lipzen A."/>
            <person name="Chen C."/>
            <person name="Yan M."/>
            <person name="Daum C."/>
            <person name="Ng V."/>
            <person name="Clum A."/>
            <person name="Steindorff A."/>
            <person name="Ohm R.A."/>
            <person name="Martin F."/>
            <person name="Silar P."/>
            <person name="Natvig D.O."/>
            <person name="Lalanne C."/>
            <person name="Gautier V."/>
            <person name="Ament-Velasquez S.L."/>
            <person name="Kruys A."/>
            <person name="Hutchinson M.I."/>
            <person name="Powell A.J."/>
            <person name="Barry K."/>
            <person name="Miller A.N."/>
            <person name="Grigoriev I.V."/>
            <person name="Debuchy R."/>
            <person name="Gladieux P."/>
            <person name="Hiltunen Thoren M."/>
            <person name="Johannesson H."/>
        </authorList>
    </citation>
    <scope>NUCLEOTIDE SEQUENCE [LARGE SCALE GENOMIC DNA]</scope>
    <source>
        <strain evidence="5">CBS 340.73</strain>
    </source>
</reference>
<keyword evidence="2" id="KW-0560">Oxidoreductase</keyword>
<dbReference type="GO" id="GO:0004806">
    <property type="term" value="F:triacylglycerol lipase activity"/>
    <property type="evidence" value="ECO:0007669"/>
    <property type="project" value="TreeGrafter"/>
</dbReference>
<dbReference type="GO" id="GO:0006654">
    <property type="term" value="P:phosphatidic acid biosynthetic process"/>
    <property type="evidence" value="ECO:0007669"/>
    <property type="project" value="TreeGrafter"/>
</dbReference>
<dbReference type="InterPro" id="IPR002347">
    <property type="entry name" value="SDR_fam"/>
</dbReference>
<dbReference type="AlphaFoldDB" id="A0AAN6MY37"/>
<organism evidence="4 5">
    <name type="scientific">Diplogelasinospora grovesii</name>
    <dbReference type="NCBI Taxonomy" id="303347"/>
    <lineage>
        <taxon>Eukaryota</taxon>
        <taxon>Fungi</taxon>
        <taxon>Dikarya</taxon>
        <taxon>Ascomycota</taxon>
        <taxon>Pezizomycotina</taxon>
        <taxon>Sordariomycetes</taxon>
        <taxon>Sordariomycetidae</taxon>
        <taxon>Sordariales</taxon>
        <taxon>Diplogelasinosporaceae</taxon>
        <taxon>Diplogelasinospora</taxon>
    </lineage>
</organism>
<comment type="caution">
    <text evidence="4">The sequence shown here is derived from an EMBL/GenBank/DDBJ whole genome shotgun (WGS) entry which is preliminary data.</text>
</comment>
<dbReference type="GO" id="GO:0000140">
    <property type="term" value="F:acylglycerone-phosphate reductase (NADP+) activity"/>
    <property type="evidence" value="ECO:0007669"/>
    <property type="project" value="TreeGrafter"/>
</dbReference>
<keyword evidence="5" id="KW-1185">Reference proteome</keyword>